<evidence type="ECO:0000256" key="3">
    <source>
        <dbReference type="SAM" id="Phobius"/>
    </source>
</evidence>
<feature type="transmembrane region" description="Helical" evidence="3">
    <location>
        <begin position="373"/>
        <end position="399"/>
    </location>
</feature>
<organism evidence="4 5">
    <name type="scientific">Sulfobacillus acidophilus</name>
    <dbReference type="NCBI Taxonomy" id="53633"/>
    <lineage>
        <taxon>Bacteria</taxon>
        <taxon>Bacillati</taxon>
        <taxon>Bacillota</taxon>
        <taxon>Clostridia</taxon>
        <taxon>Eubacteriales</taxon>
        <taxon>Clostridiales Family XVII. Incertae Sedis</taxon>
        <taxon>Sulfobacillus</taxon>
    </lineage>
</organism>
<dbReference type="InterPro" id="IPR050768">
    <property type="entry name" value="UPF0353/GerABKA_families"/>
</dbReference>
<protein>
    <submittedName>
        <fullName evidence="4">Spore germination protein</fullName>
    </submittedName>
</protein>
<dbReference type="Pfam" id="PF03323">
    <property type="entry name" value="GerA"/>
    <property type="match status" value="1"/>
</dbReference>
<name>A0A2T2WGV8_9FIRM</name>
<evidence type="ECO:0000256" key="1">
    <source>
        <dbReference type="ARBA" id="ARBA00005278"/>
    </source>
</evidence>
<accession>A0A2T2WGV8</accession>
<feature type="transmembrane region" description="Helical" evidence="3">
    <location>
        <begin position="342"/>
        <end position="361"/>
    </location>
</feature>
<dbReference type="InterPro" id="IPR004995">
    <property type="entry name" value="Spore_Ger"/>
</dbReference>
<dbReference type="PANTHER" id="PTHR22550">
    <property type="entry name" value="SPORE GERMINATION PROTEIN"/>
    <property type="match status" value="1"/>
</dbReference>
<dbReference type="PANTHER" id="PTHR22550:SF5">
    <property type="entry name" value="LEUCINE ZIPPER PROTEIN 4"/>
    <property type="match status" value="1"/>
</dbReference>
<dbReference type="EMBL" id="PXYV01000033">
    <property type="protein sequence ID" value="PSR21465.1"/>
    <property type="molecule type" value="Genomic_DNA"/>
</dbReference>
<gene>
    <name evidence="4" type="ORF">C7B45_10575</name>
</gene>
<dbReference type="GO" id="GO:0016020">
    <property type="term" value="C:membrane"/>
    <property type="evidence" value="ECO:0007669"/>
    <property type="project" value="InterPro"/>
</dbReference>
<reference evidence="4 5" key="1">
    <citation type="journal article" date="2014" name="BMC Genomics">
        <title>Comparison of environmental and isolate Sulfobacillus genomes reveals diverse carbon, sulfur, nitrogen, and hydrogen metabolisms.</title>
        <authorList>
            <person name="Justice N.B."/>
            <person name="Norman A."/>
            <person name="Brown C.T."/>
            <person name="Singh A."/>
            <person name="Thomas B.C."/>
            <person name="Banfield J.F."/>
        </authorList>
    </citation>
    <scope>NUCLEOTIDE SEQUENCE [LARGE SCALE GENOMIC DNA]</scope>
    <source>
        <strain evidence="4">AMDSBA3</strain>
    </source>
</reference>
<evidence type="ECO:0000256" key="2">
    <source>
        <dbReference type="ARBA" id="ARBA00023136"/>
    </source>
</evidence>
<keyword evidence="3" id="KW-1133">Transmembrane helix</keyword>
<comment type="similarity">
    <text evidence="1">Belongs to the GerABKA family.</text>
</comment>
<dbReference type="GO" id="GO:0009847">
    <property type="term" value="P:spore germination"/>
    <property type="evidence" value="ECO:0007669"/>
    <property type="project" value="InterPro"/>
</dbReference>
<dbReference type="PIRSF" id="PIRSF005690">
    <property type="entry name" value="GerBA"/>
    <property type="match status" value="1"/>
</dbReference>
<evidence type="ECO:0000313" key="5">
    <source>
        <dbReference type="Proteomes" id="UP000241848"/>
    </source>
</evidence>
<dbReference type="Proteomes" id="UP000241848">
    <property type="component" value="Unassembled WGS sequence"/>
</dbReference>
<keyword evidence="2 3" id="KW-0472">Membrane</keyword>
<feature type="transmembrane region" description="Helical" evidence="3">
    <location>
        <begin position="465"/>
        <end position="490"/>
    </location>
</feature>
<proteinExistence type="inferred from homology"/>
<dbReference type="AlphaFoldDB" id="A0A2T2WGV8"/>
<sequence>MFGPDRELFFMKLQKPQFLGDATAMANFSPQGVYDLKVVSKQLGDELESWTQTLRRAPDSGPHTYVGDVRAAYDHIKAGIGRNTDVVIRKIQVPACSEGPVLLVCLDDIVEIHTVEQNIVEPLLRTKVPADKWDQGAIDPMDVSRATEWPDILEKLASGNTLIFVPNLAYAWVAGTSKFPQRSVTRPQTELAVRGPEEAFNEVLTTQKGQIRHRIHSPDLMFLDLTVGSVQKASVAIAYVERIANPALVTTVVERVKAIRVDSIVNMGQIAGIIRDHPLSIFPTARQTERLDIAVWRLMQGAVLVMLDGDPFVLIAPSPLIDFYRTAMDYSSSWVDTSFVRLIRFVGWIFGIYLPAVYVAFAAVNPSILPSSLFVVMQAGNVGMAFPGLIQVLLMILIIETLREAALRLPKNLSTTIGTVGAIVVGTAVVKAGLINTQIVIMMTLTALSIFSTPVYELTGTWRVLGWFMLMAAFVLGIVGIVLVTMAVLVDMKSFGAPYFEPWAPFRESDWADAIWRAPWTRVTKRWSGPRPQVSQWRNPRAVTARPRLKRRKMGW</sequence>
<feature type="transmembrane region" description="Helical" evidence="3">
    <location>
        <begin position="420"/>
        <end position="445"/>
    </location>
</feature>
<evidence type="ECO:0000313" key="4">
    <source>
        <dbReference type="EMBL" id="PSR21465.1"/>
    </source>
</evidence>
<keyword evidence="3" id="KW-0812">Transmembrane</keyword>
<comment type="caution">
    <text evidence="4">The sequence shown here is derived from an EMBL/GenBank/DDBJ whole genome shotgun (WGS) entry which is preliminary data.</text>
</comment>